<dbReference type="Proteomes" id="UP000234789">
    <property type="component" value="Unassembled WGS sequence"/>
</dbReference>
<evidence type="ECO:0000313" key="2">
    <source>
        <dbReference type="EMBL" id="PLT44947.1"/>
    </source>
</evidence>
<accession>A0A2N5N3N6</accession>
<evidence type="ECO:0000256" key="1">
    <source>
        <dbReference type="SAM" id="MobiDB-lite"/>
    </source>
</evidence>
<gene>
    <name evidence="2" type="ORF">B8V81_3378</name>
</gene>
<keyword evidence="3" id="KW-1185">Reference proteome</keyword>
<reference evidence="2 3" key="1">
    <citation type="submission" date="2017-05" db="EMBL/GenBank/DDBJ databases">
        <title>Functional genome analysis of Paenibacillus pasadenensis strain R16: insights on endophytic life style and antifungal activity.</title>
        <authorList>
            <person name="Passera A."/>
            <person name="Marcolungo L."/>
            <person name="Casati P."/>
            <person name="Brasca M."/>
            <person name="Quaglino F."/>
            <person name="Delledonne M."/>
        </authorList>
    </citation>
    <scope>NUCLEOTIDE SEQUENCE [LARGE SCALE GENOMIC DNA]</scope>
    <source>
        <strain evidence="2 3">R16</strain>
    </source>
</reference>
<dbReference type="AlphaFoldDB" id="A0A2N5N3N6"/>
<comment type="caution">
    <text evidence="2">The sequence shown here is derived from an EMBL/GenBank/DDBJ whole genome shotgun (WGS) entry which is preliminary data.</text>
</comment>
<name>A0A2N5N3N6_9BACL</name>
<dbReference type="NCBIfam" id="TIGR02832">
    <property type="entry name" value="spo_yunB"/>
    <property type="match status" value="1"/>
</dbReference>
<dbReference type="EMBL" id="NFEZ01000004">
    <property type="protein sequence ID" value="PLT44947.1"/>
    <property type="molecule type" value="Genomic_DNA"/>
</dbReference>
<sequence length="248" mass="26653">MLLTIALLLAFGTLNGYFYLERELQPPLMRIAQLKVKQIMTEAINKAITDQVASGAKLENLIEWKMDASGKVSGFMMNYNEHMRITAQTIQTVQHTLQESESFREGVPIGQALDSALLASFGPRVPIRFEPIGDAKVELSTRQKDAGINMILVEVYMRIHTELSVIIPFNAASQTVDTEIPISYLMVVGDVPMYYYDGKGKPVGDSAAAAPALTLPPPSGGADAGSGAGVAPPGNSADQTENDPGESP</sequence>
<dbReference type="PIRSF" id="PIRSF021383">
    <property type="entry name" value="YunB"/>
    <property type="match status" value="1"/>
</dbReference>
<feature type="region of interest" description="Disordered" evidence="1">
    <location>
        <begin position="204"/>
        <end position="248"/>
    </location>
</feature>
<dbReference type="InterPro" id="IPR014197">
    <property type="entry name" value="Sporulation_prot_YunB"/>
</dbReference>
<dbReference type="Pfam" id="PF09560">
    <property type="entry name" value="Spore_YunB"/>
    <property type="match status" value="1"/>
</dbReference>
<organism evidence="2 3">
    <name type="scientific">Paenibacillus pasadenensis</name>
    <dbReference type="NCBI Taxonomy" id="217090"/>
    <lineage>
        <taxon>Bacteria</taxon>
        <taxon>Bacillati</taxon>
        <taxon>Bacillota</taxon>
        <taxon>Bacilli</taxon>
        <taxon>Bacillales</taxon>
        <taxon>Paenibacillaceae</taxon>
        <taxon>Paenibacillus</taxon>
    </lineage>
</organism>
<protein>
    <recommendedName>
        <fullName evidence="4">Sporulation protein YunB</fullName>
    </recommendedName>
</protein>
<evidence type="ECO:0008006" key="4">
    <source>
        <dbReference type="Google" id="ProtNLM"/>
    </source>
</evidence>
<evidence type="ECO:0000313" key="3">
    <source>
        <dbReference type="Proteomes" id="UP000234789"/>
    </source>
</evidence>
<proteinExistence type="predicted"/>